<dbReference type="PROSITE" id="PS50056">
    <property type="entry name" value="TYR_PHOSPHATASE_2"/>
    <property type="match status" value="1"/>
</dbReference>
<feature type="compositionally biased region" description="Basic and acidic residues" evidence="5">
    <location>
        <begin position="775"/>
        <end position="786"/>
    </location>
</feature>
<feature type="domain" description="Tyrosine specific protein phosphatases" evidence="7">
    <location>
        <begin position="394"/>
        <end position="449"/>
    </location>
</feature>
<gene>
    <name evidence="8" type="primary">CPP1</name>
    <name evidence="8" type="ORF">LTR78_005392</name>
</gene>
<dbReference type="GO" id="GO:0005634">
    <property type="term" value="C:nucleus"/>
    <property type="evidence" value="ECO:0007669"/>
    <property type="project" value="TreeGrafter"/>
</dbReference>
<organism evidence="8 9">
    <name type="scientific">Recurvomyces mirabilis</name>
    <dbReference type="NCBI Taxonomy" id="574656"/>
    <lineage>
        <taxon>Eukaryota</taxon>
        <taxon>Fungi</taxon>
        <taxon>Dikarya</taxon>
        <taxon>Ascomycota</taxon>
        <taxon>Pezizomycotina</taxon>
        <taxon>Dothideomycetes</taxon>
        <taxon>Dothideomycetidae</taxon>
        <taxon>Mycosphaerellales</taxon>
        <taxon>Teratosphaeriaceae</taxon>
        <taxon>Recurvomyces</taxon>
    </lineage>
</organism>
<dbReference type="RefSeq" id="XP_064691560.1">
    <property type="nucleotide sequence ID" value="XM_064840923.1"/>
</dbReference>
<evidence type="ECO:0000313" key="9">
    <source>
        <dbReference type="Proteomes" id="UP001274830"/>
    </source>
</evidence>
<reference evidence="8" key="1">
    <citation type="submission" date="2023-07" db="EMBL/GenBank/DDBJ databases">
        <title>Black Yeasts Isolated from many extreme environments.</title>
        <authorList>
            <person name="Coleine C."/>
            <person name="Stajich J.E."/>
            <person name="Selbmann L."/>
        </authorList>
    </citation>
    <scope>NUCLEOTIDE SEQUENCE</scope>
    <source>
        <strain evidence="8">CCFEE 5485</strain>
    </source>
</reference>
<dbReference type="CDD" id="cd14521">
    <property type="entry name" value="DSP_fungal_SDP1-like"/>
    <property type="match status" value="1"/>
</dbReference>
<keyword evidence="9" id="KW-1185">Reference proteome</keyword>
<dbReference type="EMBL" id="JAUTXT010000018">
    <property type="protein sequence ID" value="KAK3674670.1"/>
    <property type="molecule type" value="Genomic_DNA"/>
</dbReference>
<dbReference type="InterPro" id="IPR016130">
    <property type="entry name" value="Tyr_Pase_AS"/>
</dbReference>
<feature type="compositionally biased region" description="Low complexity" evidence="5">
    <location>
        <begin position="55"/>
        <end position="79"/>
    </location>
</feature>
<dbReference type="PROSITE" id="PS50054">
    <property type="entry name" value="TYR_PHOSPHATASE_DUAL"/>
    <property type="match status" value="1"/>
</dbReference>
<feature type="domain" description="Tyrosine-protein phosphatase" evidence="6">
    <location>
        <begin position="314"/>
        <end position="474"/>
    </location>
</feature>
<evidence type="ECO:0000256" key="2">
    <source>
        <dbReference type="ARBA" id="ARBA00013064"/>
    </source>
</evidence>
<dbReference type="EC" id="3.1.3.48" evidence="2"/>
<feature type="compositionally biased region" description="Polar residues" evidence="5">
    <location>
        <begin position="123"/>
        <end position="136"/>
    </location>
</feature>
<feature type="region of interest" description="Disordered" evidence="5">
    <location>
        <begin position="677"/>
        <end position="709"/>
    </location>
</feature>
<dbReference type="PANTHER" id="PTHR10159">
    <property type="entry name" value="DUAL SPECIFICITY PROTEIN PHOSPHATASE"/>
    <property type="match status" value="1"/>
</dbReference>
<feature type="region of interest" description="Disordered" evidence="5">
    <location>
        <begin position="536"/>
        <end position="556"/>
    </location>
</feature>
<protein>
    <recommendedName>
        <fullName evidence="2">protein-tyrosine-phosphatase</fullName>
        <ecNumber evidence="2">3.1.3.48</ecNumber>
    </recommendedName>
</protein>
<dbReference type="GO" id="GO:0008330">
    <property type="term" value="F:protein tyrosine/threonine phosphatase activity"/>
    <property type="evidence" value="ECO:0007669"/>
    <property type="project" value="TreeGrafter"/>
</dbReference>
<dbReference type="InterPro" id="IPR000340">
    <property type="entry name" value="Dual-sp_phosphatase_cat-dom"/>
</dbReference>
<evidence type="ECO:0000259" key="6">
    <source>
        <dbReference type="PROSITE" id="PS50054"/>
    </source>
</evidence>
<dbReference type="InterPro" id="IPR000387">
    <property type="entry name" value="Tyr_Pase_dom"/>
</dbReference>
<keyword evidence="4" id="KW-0904">Protein phosphatase</keyword>
<evidence type="ECO:0000259" key="7">
    <source>
        <dbReference type="PROSITE" id="PS50056"/>
    </source>
</evidence>
<evidence type="ECO:0000256" key="1">
    <source>
        <dbReference type="ARBA" id="ARBA00008601"/>
    </source>
</evidence>
<sequence>MAQTQEQPGSCQRSTLSAASTVQHHSLSNDYPEKGFYRFHHHHTVSDSTPYCSNDSSPTTTASTVDDSSATEPSPGSSPESPPPSTFAAGMMRPRTSDDSNGPFFELQKQPPARKGRNLKNLAVNTSRQTGRAASTTSLPLKPLVVEPLSNILSPGFVKPPSPQKRKQSTLGLTLLTPGSKPAPAEVKLAIPATPGFGRPSTLRHFQSSPSLPIIPDFHHNDNTRIPSKQLSRLETILSPIAPTPIVQLPADDEQNFDVPLSREERPEAYPDGPICVYAPYVDLYLEPNAQQCRTYDVILNVASEVRNPLADQQPAEDTPDIRIDGGGGIQYAPRRGPLIAQENTMVEPSPTTPKATPLSSSFPIIANVPQSNGAGKDPEYIHIPWEHNSDIVPDLLRLCKLIDEKVKEHKRVLVHCQCGVSRSASLVVAYGLYKDPTLSVQEAYDAVKVRSKWIGPNMNLIMQLQEFRSSLARGGLLSSNRGMTPITPSSAFSEWRGPFSARPSDASNIAVPMSASVAENPQKFPVQVDVTAVAPGPSSAPSNSNWPGTEATPPVPIRRTRAVSAVKRTSAYVDPSGHLIPVVQVIRPASTKALPSDVETPAAVEQTKEEPKAATLTEALVSPRSAEFAMVSLQLPEEVAVADAFGIMSPTTAEFSSSPFDRSALLASLGMGLMHPETPRRSTSLRTAAKPAEKAEGTGLTPSPRRLRNKISAPSIREQRQLQDLQTLIQSNLSLNKSDNSTQDVLMSPRAMEFTSNPFAPSLAIPEVESEEKEADRSPEADPRSPAHAGSSPFSRNILDVM</sequence>
<dbReference type="SMART" id="SM00195">
    <property type="entry name" value="DSPc"/>
    <property type="match status" value="1"/>
</dbReference>
<proteinExistence type="inferred from homology"/>
<dbReference type="InterPro" id="IPR020422">
    <property type="entry name" value="TYR_PHOSPHATASE_DUAL_dom"/>
</dbReference>
<dbReference type="GO" id="GO:0005829">
    <property type="term" value="C:cytosol"/>
    <property type="evidence" value="ECO:0007669"/>
    <property type="project" value="TreeGrafter"/>
</dbReference>
<name>A0AAE0WMZ4_9PEZI</name>
<accession>A0AAE0WMZ4</accession>
<evidence type="ECO:0000256" key="5">
    <source>
        <dbReference type="SAM" id="MobiDB-lite"/>
    </source>
</evidence>
<feature type="region of interest" description="Disordered" evidence="5">
    <location>
        <begin position="757"/>
        <end position="803"/>
    </location>
</feature>
<dbReference type="Proteomes" id="UP001274830">
    <property type="component" value="Unassembled WGS sequence"/>
</dbReference>
<keyword evidence="3 8" id="KW-0378">Hydrolase</keyword>
<comment type="similarity">
    <text evidence="1">Belongs to the protein-tyrosine phosphatase family. Non-receptor class dual specificity subfamily.</text>
</comment>
<dbReference type="Pfam" id="PF00782">
    <property type="entry name" value="DSPc"/>
    <property type="match status" value="1"/>
</dbReference>
<dbReference type="GO" id="GO:0033550">
    <property type="term" value="F:MAP kinase tyrosine phosphatase activity"/>
    <property type="evidence" value="ECO:0007669"/>
    <property type="project" value="TreeGrafter"/>
</dbReference>
<feature type="region of interest" description="Disordered" evidence="5">
    <location>
        <begin position="1"/>
        <end position="136"/>
    </location>
</feature>
<evidence type="ECO:0000256" key="3">
    <source>
        <dbReference type="ARBA" id="ARBA00022801"/>
    </source>
</evidence>
<dbReference type="PROSITE" id="PS00383">
    <property type="entry name" value="TYR_PHOSPHATASE_1"/>
    <property type="match status" value="1"/>
</dbReference>
<feature type="compositionally biased region" description="Low complexity" evidence="5">
    <location>
        <begin position="536"/>
        <end position="549"/>
    </location>
</feature>
<dbReference type="PANTHER" id="PTHR10159:SF519">
    <property type="entry name" value="DUAL SPECIFICITY PROTEIN PHOSPHATASE MPK3"/>
    <property type="match status" value="1"/>
</dbReference>
<dbReference type="Gene3D" id="3.90.190.10">
    <property type="entry name" value="Protein tyrosine phosphatase superfamily"/>
    <property type="match status" value="1"/>
</dbReference>
<evidence type="ECO:0000313" key="8">
    <source>
        <dbReference type="EMBL" id="KAK3674670.1"/>
    </source>
</evidence>
<comment type="caution">
    <text evidence="8">The sequence shown here is derived from an EMBL/GenBank/DDBJ whole genome shotgun (WGS) entry which is preliminary data.</text>
</comment>
<dbReference type="SUPFAM" id="SSF52799">
    <property type="entry name" value="(Phosphotyrosine protein) phosphatases II"/>
    <property type="match status" value="1"/>
</dbReference>
<dbReference type="GeneID" id="89965472"/>
<evidence type="ECO:0000256" key="4">
    <source>
        <dbReference type="ARBA" id="ARBA00022912"/>
    </source>
</evidence>
<dbReference type="InterPro" id="IPR029021">
    <property type="entry name" value="Prot-tyrosine_phosphatase-like"/>
</dbReference>
<dbReference type="GO" id="GO:0017017">
    <property type="term" value="F:MAP kinase tyrosine/serine/threonine phosphatase activity"/>
    <property type="evidence" value="ECO:0007669"/>
    <property type="project" value="TreeGrafter"/>
</dbReference>
<dbReference type="AlphaFoldDB" id="A0AAE0WMZ4"/>
<feature type="compositionally biased region" description="Polar residues" evidence="5">
    <location>
        <begin position="1"/>
        <end position="29"/>
    </location>
</feature>
<dbReference type="GO" id="GO:0043409">
    <property type="term" value="P:negative regulation of MAPK cascade"/>
    <property type="evidence" value="ECO:0007669"/>
    <property type="project" value="TreeGrafter"/>
</dbReference>